<keyword evidence="2" id="KW-0722">Serine protease inhibitor</keyword>
<name>A0A3R7SUN6_PENVA</name>
<dbReference type="InterPro" id="IPR000215">
    <property type="entry name" value="Serpin_fam"/>
</dbReference>
<dbReference type="InterPro" id="IPR042178">
    <property type="entry name" value="Serpin_sf_1"/>
</dbReference>
<dbReference type="GO" id="GO:0005615">
    <property type="term" value="C:extracellular space"/>
    <property type="evidence" value="ECO:0007669"/>
    <property type="project" value="InterPro"/>
</dbReference>
<keyword evidence="6" id="KW-1185">Reference proteome</keyword>
<dbReference type="Gene3D" id="3.30.497.10">
    <property type="entry name" value="Antithrombin, subunit I, domain 2"/>
    <property type="match status" value="1"/>
</dbReference>
<comment type="similarity">
    <text evidence="3">Belongs to the serpin family.</text>
</comment>
<dbReference type="SMART" id="SM00093">
    <property type="entry name" value="SERPIN"/>
    <property type="match status" value="1"/>
</dbReference>
<dbReference type="InterPro" id="IPR023795">
    <property type="entry name" value="Serpin_CS"/>
</dbReference>
<dbReference type="OrthoDB" id="6355607at2759"/>
<dbReference type="Pfam" id="PF00079">
    <property type="entry name" value="Serpin"/>
    <property type="match status" value="1"/>
</dbReference>
<dbReference type="InterPro" id="IPR042185">
    <property type="entry name" value="Serpin_sf_2"/>
</dbReference>
<dbReference type="Gene3D" id="2.30.39.10">
    <property type="entry name" value="Alpha-1-antitrypsin, domain 1"/>
    <property type="match status" value="1"/>
</dbReference>
<sequence>MISHYAAVCSVLLRSAGFPLEPRFPGLRPYTTSLLSPSRRPLRYARRILDSRSSPKAGSFKLSSTPVLLSLILRLPSCASGSGKTGHENSVHAKVSLRPRCLRSLDFILMKPPINNPVQNWVRVGQTAPDFCCLRTRSSTKVRSVMAKVSGVEGRIGKMLLLAALTVVLALAGEGDAHISRCFKKELPEAPEPELSSSVARFSLQLFRNLAEKAQAQEESLFVSPYSVWSSLCLAYLGSSGQTKRELADVLGISNKKTAYVNWKFLDETLGGETSRQTGATFVTMNKGYFSDALQLESCLQKSLPELEVLDFTNASQTASVVNGDVEATTQGKIKDFLDPALLSRAKFILLNAIFFKGEWEYKFEPRDTAPRPFRMSPGREVGPIPMMTQTGEFNYAINTPLNATVLELPYAASDYSMYLLLPNSEDEGIAEVISNLSKRNLNTTLSLLQAASVRVQMPKFSLNTKIKNTLMSTLLDMGIKDLFSQQADLSGFSVSQSLSVDETVHEATVEVTEEGTVAAAATGLLGIRVVPRQFVLDRPFVFLIMNRAVDLPVMAGVFIKPPVS</sequence>
<reference evidence="5 6" key="1">
    <citation type="submission" date="2018-04" db="EMBL/GenBank/DDBJ databases">
        <authorList>
            <person name="Zhang X."/>
            <person name="Yuan J."/>
            <person name="Li F."/>
            <person name="Xiang J."/>
        </authorList>
    </citation>
    <scope>NUCLEOTIDE SEQUENCE [LARGE SCALE GENOMIC DNA]</scope>
    <source>
        <tissue evidence="5">Muscle</tissue>
    </source>
</reference>
<evidence type="ECO:0000313" key="5">
    <source>
        <dbReference type="EMBL" id="ROT75925.1"/>
    </source>
</evidence>
<dbReference type="InterPro" id="IPR023796">
    <property type="entry name" value="Serpin_dom"/>
</dbReference>
<evidence type="ECO:0000259" key="4">
    <source>
        <dbReference type="SMART" id="SM00093"/>
    </source>
</evidence>
<reference evidence="5 6" key="2">
    <citation type="submission" date="2019-01" db="EMBL/GenBank/DDBJ databases">
        <title>The decoding of complex shrimp genome reveals the adaptation for benthos swimmer, frequently molting mechanism and breeding impact on genome.</title>
        <authorList>
            <person name="Sun Y."/>
            <person name="Gao Y."/>
            <person name="Yu Y."/>
        </authorList>
    </citation>
    <scope>NUCLEOTIDE SEQUENCE [LARGE SCALE GENOMIC DNA]</scope>
    <source>
        <tissue evidence="5">Muscle</tissue>
    </source>
</reference>
<comment type="caution">
    <text evidence="5">The sequence shown here is derived from an EMBL/GenBank/DDBJ whole genome shotgun (WGS) entry which is preliminary data.</text>
</comment>
<dbReference type="PANTHER" id="PTHR11461">
    <property type="entry name" value="SERINE PROTEASE INHIBITOR, SERPIN"/>
    <property type="match status" value="1"/>
</dbReference>
<proteinExistence type="inferred from homology"/>
<dbReference type="PROSITE" id="PS00284">
    <property type="entry name" value="SERPIN"/>
    <property type="match status" value="1"/>
</dbReference>
<accession>A0A3R7SUN6</accession>
<evidence type="ECO:0000256" key="2">
    <source>
        <dbReference type="ARBA" id="ARBA00022900"/>
    </source>
</evidence>
<feature type="domain" description="Serpin" evidence="4">
    <location>
        <begin position="204"/>
        <end position="562"/>
    </location>
</feature>
<evidence type="ECO:0000256" key="1">
    <source>
        <dbReference type="ARBA" id="ARBA00022690"/>
    </source>
</evidence>
<dbReference type="InterPro" id="IPR036186">
    <property type="entry name" value="Serpin_sf"/>
</dbReference>
<protein>
    <submittedName>
        <fullName evidence="5">Serine proteinase inhibitor 8</fullName>
    </submittedName>
</protein>
<dbReference type="AlphaFoldDB" id="A0A3R7SUN6"/>
<dbReference type="SUPFAM" id="SSF56574">
    <property type="entry name" value="Serpins"/>
    <property type="match status" value="1"/>
</dbReference>
<dbReference type="PANTHER" id="PTHR11461:SF278">
    <property type="entry name" value="SERINE PROTEASE INHIBITOR 88EA"/>
    <property type="match status" value="1"/>
</dbReference>
<dbReference type="Proteomes" id="UP000283509">
    <property type="component" value="Unassembled WGS sequence"/>
</dbReference>
<dbReference type="EMBL" id="QCYY01001711">
    <property type="protein sequence ID" value="ROT75925.1"/>
    <property type="molecule type" value="Genomic_DNA"/>
</dbReference>
<evidence type="ECO:0000256" key="3">
    <source>
        <dbReference type="RuleBase" id="RU000411"/>
    </source>
</evidence>
<keyword evidence="1" id="KW-0646">Protease inhibitor</keyword>
<organism evidence="5 6">
    <name type="scientific">Penaeus vannamei</name>
    <name type="common">Whiteleg shrimp</name>
    <name type="synonym">Litopenaeus vannamei</name>
    <dbReference type="NCBI Taxonomy" id="6689"/>
    <lineage>
        <taxon>Eukaryota</taxon>
        <taxon>Metazoa</taxon>
        <taxon>Ecdysozoa</taxon>
        <taxon>Arthropoda</taxon>
        <taxon>Crustacea</taxon>
        <taxon>Multicrustacea</taxon>
        <taxon>Malacostraca</taxon>
        <taxon>Eumalacostraca</taxon>
        <taxon>Eucarida</taxon>
        <taxon>Decapoda</taxon>
        <taxon>Dendrobranchiata</taxon>
        <taxon>Penaeoidea</taxon>
        <taxon>Penaeidae</taxon>
        <taxon>Penaeus</taxon>
    </lineage>
</organism>
<gene>
    <name evidence="5" type="ORF">C7M84_005511</name>
</gene>
<evidence type="ECO:0000313" key="6">
    <source>
        <dbReference type="Proteomes" id="UP000283509"/>
    </source>
</evidence>
<dbReference type="GO" id="GO:0004867">
    <property type="term" value="F:serine-type endopeptidase inhibitor activity"/>
    <property type="evidence" value="ECO:0007669"/>
    <property type="project" value="UniProtKB-KW"/>
</dbReference>